<reference evidence="2 3" key="1">
    <citation type="submission" date="2017-05" db="EMBL/GenBank/DDBJ databases">
        <title>Draft genome sequence of Elsinoe australis.</title>
        <authorList>
            <person name="Cheng Q."/>
        </authorList>
    </citation>
    <scope>NUCLEOTIDE SEQUENCE [LARGE SCALE GENOMIC DNA]</scope>
    <source>
        <strain evidence="2 3">NL1</strain>
    </source>
</reference>
<dbReference type="SUPFAM" id="SSF53474">
    <property type="entry name" value="alpha/beta-Hydrolases"/>
    <property type="match status" value="1"/>
</dbReference>
<dbReference type="STRING" id="40998.A0A2P7ZAP4"/>
<dbReference type="AlphaFoldDB" id="A0A2P7ZAP4"/>
<proteinExistence type="predicted"/>
<gene>
    <name evidence="2" type="ORF">B9Z65_2433</name>
</gene>
<dbReference type="PANTHER" id="PTHR37574:SF1">
    <property type="entry name" value="LIPASE B"/>
    <property type="match status" value="1"/>
</dbReference>
<sequence>MKLSLALLATLSSVAFTAPAPQPAAIPEPLAETTTLEERQLLGGLLSGLLSGINNAVSKGDTNGILNNLKQANPTATPTSPEQASKAIAQIVQTAKPSNIFQYSAMLSANGLVSGTLASLINGLGGQLTGQNSASNNNPNPPKPVYPKKLSCDAPYTVSESALRSAIYIPPTFTKGQKPPVILFPGTGNTGFQTFSGNFIKLLSGQSWADPVWVNVPRSLVDDAQINAQYAAYALNYIASLTGKNTTILAWSQGNINTQWAFKYFPSTRLTTSDHIAISADYAGTINANFICPDGLASCTPAVLQQQYLQSSKYITALRSNGGDSGYVPTTSIYSGLFDEIVQPQSGTGASAFLNDARGVGVTNNEVQVVCAGKGLASTVYTHEGMLYNPLSLALMKDAMANAGPGRVERLDLNSVCAPYLTPGLGLGDFLVTENSIVIAGLNILLGQPRTKVEPALQAFANSAPGTCSA</sequence>
<evidence type="ECO:0000313" key="2">
    <source>
        <dbReference type="EMBL" id="PSK45293.1"/>
    </source>
</evidence>
<feature type="chain" id="PRO_5015107461" description="Lipase B" evidence="1">
    <location>
        <begin position="18"/>
        <end position="470"/>
    </location>
</feature>
<dbReference type="InterPro" id="IPR053228">
    <property type="entry name" value="Stereospecific_Lipase"/>
</dbReference>
<keyword evidence="3" id="KW-1185">Reference proteome</keyword>
<evidence type="ECO:0008006" key="4">
    <source>
        <dbReference type="Google" id="ProtNLM"/>
    </source>
</evidence>
<feature type="signal peptide" evidence="1">
    <location>
        <begin position="1"/>
        <end position="17"/>
    </location>
</feature>
<comment type="caution">
    <text evidence="2">The sequence shown here is derived from an EMBL/GenBank/DDBJ whole genome shotgun (WGS) entry which is preliminary data.</text>
</comment>
<organism evidence="2 3">
    <name type="scientific">Elsinoe australis</name>
    <dbReference type="NCBI Taxonomy" id="40998"/>
    <lineage>
        <taxon>Eukaryota</taxon>
        <taxon>Fungi</taxon>
        <taxon>Dikarya</taxon>
        <taxon>Ascomycota</taxon>
        <taxon>Pezizomycotina</taxon>
        <taxon>Dothideomycetes</taxon>
        <taxon>Dothideomycetidae</taxon>
        <taxon>Myriangiales</taxon>
        <taxon>Elsinoaceae</taxon>
        <taxon>Elsinoe</taxon>
    </lineage>
</organism>
<name>A0A2P7ZAP4_9PEZI</name>
<accession>A0A2P7ZAP4</accession>
<dbReference type="PANTHER" id="PTHR37574">
    <property type="entry name" value="LIPASE B"/>
    <property type="match status" value="1"/>
</dbReference>
<dbReference type="OrthoDB" id="4605274at2759"/>
<keyword evidence="1" id="KW-0732">Signal</keyword>
<dbReference type="Gene3D" id="3.40.50.1820">
    <property type="entry name" value="alpha/beta hydrolase"/>
    <property type="match status" value="1"/>
</dbReference>
<dbReference type="EMBL" id="NHZQ01000251">
    <property type="protein sequence ID" value="PSK45293.1"/>
    <property type="molecule type" value="Genomic_DNA"/>
</dbReference>
<dbReference type="InterPro" id="IPR029058">
    <property type="entry name" value="AB_hydrolase_fold"/>
</dbReference>
<evidence type="ECO:0000256" key="1">
    <source>
        <dbReference type="SAM" id="SignalP"/>
    </source>
</evidence>
<protein>
    <recommendedName>
        <fullName evidence="4">Lipase B</fullName>
    </recommendedName>
</protein>
<dbReference type="Proteomes" id="UP000243723">
    <property type="component" value="Unassembled WGS sequence"/>
</dbReference>
<evidence type="ECO:0000313" key="3">
    <source>
        <dbReference type="Proteomes" id="UP000243723"/>
    </source>
</evidence>